<evidence type="ECO:0000256" key="5">
    <source>
        <dbReference type="ARBA" id="ARBA00023002"/>
    </source>
</evidence>
<name>A0ABC8TN66_9AQUA</name>
<evidence type="ECO:0000256" key="7">
    <source>
        <dbReference type="PIRSR" id="PIRSR602401-1"/>
    </source>
</evidence>
<comment type="caution">
    <text evidence="9">The sequence shown here is derived from an EMBL/GenBank/DDBJ whole genome shotgun (WGS) entry which is preliminary data.</text>
</comment>
<keyword evidence="6 7" id="KW-0408">Iron</keyword>
<evidence type="ECO:0008006" key="11">
    <source>
        <dbReference type="Google" id="ProtNLM"/>
    </source>
</evidence>
<dbReference type="PROSITE" id="PS00086">
    <property type="entry name" value="CYTOCHROME_P450"/>
    <property type="match status" value="1"/>
</dbReference>
<comment type="cofactor">
    <cofactor evidence="7">
        <name>heme</name>
        <dbReference type="ChEBI" id="CHEBI:30413"/>
    </cofactor>
</comment>
<dbReference type="GO" id="GO:0016020">
    <property type="term" value="C:membrane"/>
    <property type="evidence" value="ECO:0007669"/>
    <property type="project" value="UniProtKB-SubCell"/>
</dbReference>
<dbReference type="Proteomes" id="UP001642360">
    <property type="component" value="Unassembled WGS sequence"/>
</dbReference>
<dbReference type="GO" id="GO:0004497">
    <property type="term" value="F:monooxygenase activity"/>
    <property type="evidence" value="ECO:0007669"/>
    <property type="project" value="UniProtKB-KW"/>
</dbReference>
<evidence type="ECO:0000256" key="6">
    <source>
        <dbReference type="ARBA" id="ARBA00023004"/>
    </source>
</evidence>
<dbReference type="PANTHER" id="PTHR24286">
    <property type="entry name" value="CYTOCHROME P450 26"/>
    <property type="match status" value="1"/>
</dbReference>
<dbReference type="Pfam" id="PF00067">
    <property type="entry name" value="p450"/>
    <property type="match status" value="2"/>
</dbReference>
<protein>
    <recommendedName>
        <fullName evidence="11">Cytochrome P450</fullName>
    </recommendedName>
</protein>
<dbReference type="InterPro" id="IPR017972">
    <property type="entry name" value="Cyt_P450_CS"/>
</dbReference>
<gene>
    <name evidence="9" type="ORF">ILEXP_LOCUS40391</name>
</gene>
<dbReference type="InterPro" id="IPR001128">
    <property type="entry name" value="Cyt_P450"/>
</dbReference>
<evidence type="ECO:0000313" key="9">
    <source>
        <dbReference type="EMBL" id="CAK9170871.1"/>
    </source>
</evidence>
<keyword evidence="10" id="KW-1185">Reference proteome</keyword>
<dbReference type="PRINTS" id="PR00463">
    <property type="entry name" value="EP450I"/>
</dbReference>
<keyword evidence="7 8" id="KW-0349">Heme</keyword>
<reference evidence="9 10" key="1">
    <citation type="submission" date="2024-02" db="EMBL/GenBank/DDBJ databases">
        <authorList>
            <person name="Vignale AGUSTIN F."/>
            <person name="Sosa J E."/>
            <person name="Modenutti C."/>
        </authorList>
    </citation>
    <scope>NUCLEOTIDE SEQUENCE [LARGE SCALE GENOMIC DNA]</scope>
</reference>
<evidence type="ECO:0000256" key="8">
    <source>
        <dbReference type="RuleBase" id="RU000461"/>
    </source>
</evidence>
<feature type="binding site" description="axial binding residue" evidence="7">
    <location>
        <position position="450"/>
    </location>
    <ligand>
        <name>heme</name>
        <dbReference type="ChEBI" id="CHEBI:30413"/>
    </ligand>
    <ligandPart>
        <name>Fe</name>
        <dbReference type="ChEBI" id="CHEBI:18248"/>
    </ligandPart>
</feature>
<dbReference type="SUPFAM" id="SSF48264">
    <property type="entry name" value="Cytochrome P450"/>
    <property type="match status" value="1"/>
</dbReference>
<evidence type="ECO:0000256" key="1">
    <source>
        <dbReference type="ARBA" id="ARBA00004167"/>
    </source>
</evidence>
<evidence type="ECO:0000256" key="2">
    <source>
        <dbReference type="ARBA" id="ARBA00022692"/>
    </source>
</evidence>
<sequence>MLSAGLCVVAALLVICVTHWIYKWRNPKCKNGVLPPGSMGLPFIGETLSLIIPSNSLALHPFIKKRIERYGPVFRTNVAGRSLIVTTDPEFNYFIMQRDGKLVESWYLDAFAKVFAQSGEIKPDTAHIHKYVRNTALRWFGMESLKDRLLPQIEVLAKKTLAKWASKESIDVKSEAATVSIDFGAQQLFSYNPEKSPEQISELFKDLIQGLMSFPLNIPGTMYHKCIKNHKKVLDMMRVELKERRMSPDSRRGDLLDHIMKEADNEKFLTEEFIVQLMYSLIFVFSDSLSTTLALAVTLLDEHPLALQELIAEHETILKNKENPNSPLTWNDYKSMTFTLQVINETLRLANISPGLFRKATEDIQFKGTNHRKLAIYVSYDHYKRLTNNNIFVGYTIPAGWPILIAAPAVHLNSTKFEDPLSFNPWRWKELQSSFITKSFMPFGFGLKQCAGAEYSRVLLSTFLHTLVSKYRWTKVKDVKFVRAPILKFPNGFQFKISAKNN</sequence>
<keyword evidence="4" id="KW-1133">Transmembrane helix</keyword>
<dbReference type="InterPro" id="IPR002401">
    <property type="entry name" value="Cyt_P450_E_grp-I"/>
</dbReference>
<evidence type="ECO:0000313" key="10">
    <source>
        <dbReference type="Proteomes" id="UP001642360"/>
    </source>
</evidence>
<evidence type="ECO:0000256" key="3">
    <source>
        <dbReference type="ARBA" id="ARBA00022723"/>
    </source>
</evidence>
<dbReference type="AlphaFoldDB" id="A0ABC8TN66"/>
<dbReference type="PANTHER" id="PTHR24286:SF305">
    <property type="entry name" value="CYTOCHROME P450 708A2"/>
    <property type="match status" value="1"/>
</dbReference>
<comment type="similarity">
    <text evidence="8">Belongs to the cytochrome P450 family.</text>
</comment>
<organism evidence="9 10">
    <name type="scientific">Ilex paraguariensis</name>
    <name type="common">yerba mate</name>
    <dbReference type="NCBI Taxonomy" id="185542"/>
    <lineage>
        <taxon>Eukaryota</taxon>
        <taxon>Viridiplantae</taxon>
        <taxon>Streptophyta</taxon>
        <taxon>Embryophyta</taxon>
        <taxon>Tracheophyta</taxon>
        <taxon>Spermatophyta</taxon>
        <taxon>Magnoliopsida</taxon>
        <taxon>eudicotyledons</taxon>
        <taxon>Gunneridae</taxon>
        <taxon>Pentapetalae</taxon>
        <taxon>asterids</taxon>
        <taxon>campanulids</taxon>
        <taxon>Aquifoliales</taxon>
        <taxon>Aquifoliaceae</taxon>
        <taxon>Ilex</taxon>
    </lineage>
</organism>
<keyword evidence="3 7" id="KW-0479">Metal-binding</keyword>
<dbReference type="EMBL" id="CAUOFW020005613">
    <property type="protein sequence ID" value="CAK9170871.1"/>
    <property type="molecule type" value="Genomic_DNA"/>
</dbReference>
<comment type="subcellular location">
    <subcellularLocation>
        <location evidence="1">Membrane</location>
        <topology evidence="1">Single-pass membrane protein</topology>
    </subcellularLocation>
</comment>
<dbReference type="Gene3D" id="1.10.630.10">
    <property type="entry name" value="Cytochrome P450"/>
    <property type="match status" value="1"/>
</dbReference>
<evidence type="ECO:0000256" key="4">
    <source>
        <dbReference type="ARBA" id="ARBA00022989"/>
    </source>
</evidence>
<dbReference type="InterPro" id="IPR036396">
    <property type="entry name" value="Cyt_P450_sf"/>
</dbReference>
<accession>A0ABC8TN66</accession>
<proteinExistence type="inferred from homology"/>
<keyword evidence="4" id="KW-0472">Membrane</keyword>
<keyword evidence="5 8" id="KW-0560">Oxidoreductase</keyword>
<keyword evidence="8" id="KW-0503">Monooxygenase</keyword>
<dbReference type="GO" id="GO:0046872">
    <property type="term" value="F:metal ion binding"/>
    <property type="evidence" value="ECO:0007669"/>
    <property type="project" value="UniProtKB-KW"/>
</dbReference>
<dbReference type="CDD" id="cd11043">
    <property type="entry name" value="CYP90-like"/>
    <property type="match status" value="1"/>
</dbReference>
<keyword evidence="2" id="KW-0812">Transmembrane</keyword>